<proteinExistence type="predicted"/>
<name>A0A7J9BCK5_GOSGO</name>
<dbReference type="AlphaFoldDB" id="A0A7J9BCK5"/>
<organism evidence="2 3">
    <name type="scientific">Gossypium gossypioides</name>
    <name type="common">Mexican cotton</name>
    <name type="synonym">Selera gossypioides</name>
    <dbReference type="NCBI Taxonomy" id="34282"/>
    <lineage>
        <taxon>Eukaryota</taxon>
        <taxon>Viridiplantae</taxon>
        <taxon>Streptophyta</taxon>
        <taxon>Embryophyta</taxon>
        <taxon>Tracheophyta</taxon>
        <taxon>Spermatophyta</taxon>
        <taxon>Magnoliopsida</taxon>
        <taxon>eudicotyledons</taxon>
        <taxon>Gunneridae</taxon>
        <taxon>Pentapetalae</taxon>
        <taxon>rosids</taxon>
        <taxon>malvids</taxon>
        <taxon>Malvales</taxon>
        <taxon>Malvaceae</taxon>
        <taxon>Malvoideae</taxon>
        <taxon>Gossypium</taxon>
    </lineage>
</organism>
<sequence>MREKNDKDSAEKHKEHIQAWDRRMESIPTREPFFLAETTMNDDYLTWLRVVGKPYLLPPEANNRQIQSKRQRRSLQQRRKGRGRQWVHISRHRHPSYTTPMLMTMSNLVCIATDDDTDVDAYTSVNVDVDGRLMLMYQGFRALYGDDDEKEKAYRPALPDTPPVAPPVVCLVPRRNSARNRRPPPCSTNFSQ</sequence>
<gene>
    <name evidence="2" type="ORF">Gogos_017954</name>
</gene>
<accession>A0A7J9BCK5</accession>
<dbReference type="EMBL" id="JABEZY010000002">
    <property type="protein sequence ID" value="MBA0734000.1"/>
    <property type="molecule type" value="Genomic_DNA"/>
</dbReference>
<protein>
    <submittedName>
        <fullName evidence="2">Uncharacterized protein</fullName>
    </submittedName>
</protein>
<reference evidence="2 3" key="1">
    <citation type="journal article" date="2019" name="Genome Biol. Evol.">
        <title>Insights into the evolution of the New World diploid cottons (Gossypium, subgenus Houzingenia) based on genome sequencing.</title>
        <authorList>
            <person name="Grover C.E."/>
            <person name="Arick M.A. 2nd"/>
            <person name="Thrash A."/>
            <person name="Conover J.L."/>
            <person name="Sanders W.S."/>
            <person name="Peterson D.G."/>
            <person name="Frelichowski J.E."/>
            <person name="Scheffler J.A."/>
            <person name="Scheffler B.E."/>
            <person name="Wendel J.F."/>
        </authorList>
    </citation>
    <scope>NUCLEOTIDE SEQUENCE [LARGE SCALE GENOMIC DNA]</scope>
    <source>
        <strain evidence="2">5</strain>
        <tissue evidence="2">Leaf</tissue>
    </source>
</reference>
<feature type="region of interest" description="Disordered" evidence="1">
    <location>
        <begin position="61"/>
        <end position="85"/>
    </location>
</feature>
<comment type="caution">
    <text evidence="2">The sequence shown here is derived from an EMBL/GenBank/DDBJ whole genome shotgun (WGS) entry which is preliminary data.</text>
</comment>
<feature type="compositionally biased region" description="Basic residues" evidence="1">
    <location>
        <begin position="67"/>
        <end position="85"/>
    </location>
</feature>
<dbReference type="OrthoDB" id="994845at2759"/>
<evidence type="ECO:0000313" key="2">
    <source>
        <dbReference type="EMBL" id="MBA0734000.1"/>
    </source>
</evidence>
<keyword evidence="3" id="KW-1185">Reference proteome</keyword>
<evidence type="ECO:0000313" key="3">
    <source>
        <dbReference type="Proteomes" id="UP000593579"/>
    </source>
</evidence>
<dbReference type="Proteomes" id="UP000593579">
    <property type="component" value="Unassembled WGS sequence"/>
</dbReference>
<feature type="region of interest" description="Disordered" evidence="1">
    <location>
        <begin position="1"/>
        <end position="22"/>
    </location>
</feature>
<evidence type="ECO:0000256" key="1">
    <source>
        <dbReference type="SAM" id="MobiDB-lite"/>
    </source>
</evidence>